<dbReference type="Proteomes" id="UP000238413">
    <property type="component" value="Chromosome"/>
</dbReference>
<dbReference type="RefSeq" id="WP_099506646.1">
    <property type="nucleotide sequence ID" value="NZ_CP026652.1"/>
</dbReference>
<accession>A0ABM6SJG7</accession>
<dbReference type="Gene3D" id="3.40.1190.10">
    <property type="entry name" value="Mur-like, catalytic domain"/>
    <property type="match status" value="1"/>
</dbReference>
<evidence type="ECO:0000259" key="11">
    <source>
        <dbReference type="Pfam" id="PF02875"/>
    </source>
</evidence>
<keyword evidence="14" id="KW-1185">Reference proteome</keyword>
<evidence type="ECO:0000256" key="3">
    <source>
        <dbReference type="ARBA" id="ARBA00022598"/>
    </source>
</evidence>
<dbReference type="Pfam" id="PF08245">
    <property type="entry name" value="Mur_ligase_M"/>
    <property type="match status" value="1"/>
</dbReference>
<evidence type="ECO:0000313" key="13">
    <source>
        <dbReference type="EMBL" id="AVH54529.1"/>
    </source>
</evidence>
<keyword evidence="6" id="KW-0067">ATP-binding</keyword>
<evidence type="ECO:0000256" key="10">
    <source>
        <dbReference type="SAM" id="MobiDB-lite"/>
    </source>
</evidence>
<dbReference type="EC" id="6.3.2.17" evidence="2"/>
<reference evidence="13 14" key="1">
    <citation type="submission" date="2018-02" db="EMBL/GenBank/DDBJ databases">
        <title>Complete genome sequence of Streptomyces dengpaensis, the producer of angucyclines.</title>
        <authorList>
            <person name="Yumei L."/>
        </authorList>
    </citation>
    <scope>NUCLEOTIDE SEQUENCE [LARGE SCALE GENOMIC DNA]</scope>
    <source>
        <strain evidence="13 14">XZHG99</strain>
    </source>
</reference>
<evidence type="ECO:0000256" key="8">
    <source>
        <dbReference type="ARBA" id="ARBA00030592"/>
    </source>
</evidence>
<dbReference type="SUPFAM" id="SSF53244">
    <property type="entry name" value="MurD-like peptide ligases, peptide-binding domain"/>
    <property type="match status" value="1"/>
</dbReference>
<comment type="catalytic activity">
    <reaction evidence="9">
        <text>(6S)-5,6,7,8-tetrahydrofolyl-(gamma-L-Glu)(n) + L-glutamate + ATP = (6S)-5,6,7,8-tetrahydrofolyl-(gamma-L-Glu)(n+1) + ADP + phosphate + H(+)</text>
        <dbReference type="Rhea" id="RHEA:10580"/>
        <dbReference type="Rhea" id="RHEA-COMP:14738"/>
        <dbReference type="Rhea" id="RHEA-COMP:14740"/>
        <dbReference type="ChEBI" id="CHEBI:15378"/>
        <dbReference type="ChEBI" id="CHEBI:29985"/>
        <dbReference type="ChEBI" id="CHEBI:30616"/>
        <dbReference type="ChEBI" id="CHEBI:43474"/>
        <dbReference type="ChEBI" id="CHEBI:141005"/>
        <dbReference type="ChEBI" id="CHEBI:456216"/>
        <dbReference type="EC" id="6.3.2.17"/>
    </reaction>
</comment>
<evidence type="ECO:0000256" key="7">
    <source>
        <dbReference type="ARBA" id="ARBA00022842"/>
    </source>
</evidence>
<dbReference type="PANTHER" id="PTHR11136">
    <property type="entry name" value="FOLYLPOLYGLUTAMATE SYNTHASE-RELATED"/>
    <property type="match status" value="1"/>
</dbReference>
<sequence length="484" mass="49704">MTCTCGAVDAVAAMAYLDGLTGYEQTGRLEQPTLERMARLAGALGDPQRAYPVIHLTGTNGKGSTAAMIASLLSGQGLRVGTYTSPHVTRLAERVTIGGKPVADEALAGAVDRVRQAAVRAGVTPSWFEAVTAAALWLLAAAGVDVAVIEVGMLGRWDATNVADGAVAVVTNVQLDHTDVAGPTRAGIAAEKAGIIKPGATLVLGERDPGLRAIFEAQHPARILAAGQEMSWRNRRVTPAGSLVDLVNLWGTRAGIAVGMFGAHQCDNALLALTAAEAFTGAPIPAAAVTAALGGTQVPGRFEIVRTSPVVALDGAHNPAGAAALRRTIEESFASVTPRILVYGTLAGRDPVEFLDQAGVRSADLVVTTEPASPRAMSADLLAGVVRGFGVPVTPVRRPAQALSAAVTAAGRRGLVVATGSLYLIAPPSEPPPSNARPECFHDRRHPDRARRLPASPRCPAAPGCPGVSPPGPLPGDGDRQRHA</sequence>
<comment type="similarity">
    <text evidence="1">Belongs to the folylpolyglutamate synthase family.</text>
</comment>
<organism evidence="13 14">
    <name type="scientific">Streptomyces dengpaensis</name>
    <dbReference type="NCBI Taxonomy" id="2049881"/>
    <lineage>
        <taxon>Bacteria</taxon>
        <taxon>Bacillati</taxon>
        <taxon>Actinomycetota</taxon>
        <taxon>Actinomycetes</taxon>
        <taxon>Kitasatosporales</taxon>
        <taxon>Streptomycetaceae</taxon>
        <taxon>Streptomyces</taxon>
    </lineage>
</organism>
<dbReference type="InterPro" id="IPR001645">
    <property type="entry name" value="Folylpolyglutamate_synth"/>
</dbReference>
<evidence type="ECO:0000313" key="14">
    <source>
        <dbReference type="Proteomes" id="UP000238413"/>
    </source>
</evidence>
<keyword evidence="3" id="KW-0436">Ligase</keyword>
<evidence type="ECO:0000256" key="6">
    <source>
        <dbReference type="ARBA" id="ARBA00022840"/>
    </source>
</evidence>
<dbReference type="PANTHER" id="PTHR11136:SF0">
    <property type="entry name" value="DIHYDROFOLATE SYNTHETASE-RELATED"/>
    <property type="match status" value="1"/>
</dbReference>
<gene>
    <name evidence="13" type="ORF">C4B68_00270</name>
</gene>
<dbReference type="EMBL" id="CP026652">
    <property type="protein sequence ID" value="AVH54529.1"/>
    <property type="molecule type" value="Genomic_DNA"/>
</dbReference>
<keyword evidence="7" id="KW-0460">Magnesium</keyword>
<dbReference type="NCBIfam" id="TIGR01499">
    <property type="entry name" value="folC"/>
    <property type="match status" value="1"/>
</dbReference>
<proteinExistence type="inferred from homology"/>
<evidence type="ECO:0000256" key="2">
    <source>
        <dbReference type="ARBA" id="ARBA00013025"/>
    </source>
</evidence>
<evidence type="ECO:0000259" key="12">
    <source>
        <dbReference type="Pfam" id="PF08245"/>
    </source>
</evidence>
<dbReference type="PROSITE" id="PS01011">
    <property type="entry name" value="FOLYLPOLYGLU_SYNT_1"/>
    <property type="match status" value="1"/>
</dbReference>
<feature type="domain" description="Mur ligase C-terminal" evidence="11">
    <location>
        <begin position="300"/>
        <end position="421"/>
    </location>
</feature>
<dbReference type="Pfam" id="PF02875">
    <property type="entry name" value="Mur_ligase_C"/>
    <property type="match status" value="1"/>
</dbReference>
<evidence type="ECO:0000256" key="5">
    <source>
        <dbReference type="ARBA" id="ARBA00022741"/>
    </source>
</evidence>
<dbReference type="InterPro" id="IPR004101">
    <property type="entry name" value="Mur_ligase_C"/>
</dbReference>
<protein>
    <recommendedName>
        <fullName evidence="2">tetrahydrofolate synthase</fullName>
        <ecNumber evidence="2">6.3.2.17</ecNumber>
    </recommendedName>
    <alternativeName>
        <fullName evidence="8">Tetrahydrofolylpolyglutamate synthase</fullName>
    </alternativeName>
</protein>
<feature type="domain" description="Mur ligase central" evidence="12">
    <location>
        <begin position="57"/>
        <end position="276"/>
    </location>
</feature>
<evidence type="ECO:0000256" key="9">
    <source>
        <dbReference type="ARBA" id="ARBA00047493"/>
    </source>
</evidence>
<feature type="region of interest" description="Disordered" evidence="10">
    <location>
        <begin position="426"/>
        <end position="484"/>
    </location>
</feature>
<dbReference type="InterPro" id="IPR013221">
    <property type="entry name" value="Mur_ligase_cen"/>
</dbReference>
<keyword evidence="4" id="KW-0479">Metal-binding</keyword>
<dbReference type="SUPFAM" id="SSF53623">
    <property type="entry name" value="MurD-like peptide ligases, catalytic domain"/>
    <property type="match status" value="1"/>
</dbReference>
<dbReference type="InterPro" id="IPR036565">
    <property type="entry name" value="Mur-like_cat_sf"/>
</dbReference>
<evidence type="ECO:0000256" key="4">
    <source>
        <dbReference type="ARBA" id="ARBA00022723"/>
    </source>
</evidence>
<evidence type="ECO:0000256" key="1">
    <source>
        <dbReference type="ARBA" id="ARBA00008276"/>
    </source>
</evidence>
<dbReference type="InterPro" id="IPR036615">
    <property type="entry name" value="Mur_ligase_C_dom_sf"/>
</dbReference>
<dbReference type="Gene3D" id="3.90.190.20">
    <property type="entry name" value="Mur ligase, C-terminal domain"/>
    <property type="match status" value="1"/>
</dbReference>
<name>A0ABM6SJG7_9ACTN</name>
<keyword evidence="5" id="KW-0547">Nucleotide-binding</keyword>
<dbReference type="InterPro" id="IPR018109">
    <property type="entry name" value="Folylpolyglutamate_synth_CS"/>
</dbReference>